<name>A0A1X1R7Y3_MYCFA</name>
<organism evidence="1 2">
    <name type="scientific">Mycolicibacterium fallax</name>
    <name type="common">Mycobacterium fallax</name>
    <dbReference type="NCBI Taxonomy" id="1793"/>
    <lineage>
        <taxon>Bacteria</taxon>
        <taxon>Bacillati</taxon>
        <taxon>Actinomycetota</taxon>
        <taxon>Actinomycetes</taxon>
        <taxon>Mycobacteriales</taxon>
        <taxon>Mycobacteriaceae</taxon>
        <taxon>Mycolicibacterium</taxon>
    </lineage>
</organism>
<protein>
    <submittedName>
        <fullName evidence="1">Uncharacterized protein</fullName>
    </submittedName>
</protein>
<keyword evidence="2" id="KW-1185">Reference proteome</keyword>
<comment type="caution">
    <text evidence="1">The sequence shown here is derived from an EMBL/GenBank/DDBJ whole genome shotgun (WGS) entry which is preliminary data.</text>
</comment>
<evidence type="ECO:0000313" key="1">
    <source>
        <dbReference type="EMBL" id="ORV01096.1"/>
    </source>
</evidence>
<dbReference type="Proteomes" id="UP000193484">
    <property type="component" value="Unassembled WGS sequence"/>
</dbReference>
<reference evidence="1 2" key="1">
    <citation type="submission" date="2016-01" db="EMBL/GenBank/DDBJ databases">
        <title>The new phylogeny of the genus Mycobacterium.</title>
        <authorList>
            <person name="Tarcisio F."/>
            <person name="Conor M."/>
            <person name="Antonella G."/>
            <person name="Elisabetta G."/>
            <person name="Giulia F.S."/>
            <person name="Sara T."/>
            <person name="Anna F."/>
            <person name="Clotilde B."/>
            <person name="Roberto B."/>
            <person name="Veronica D.S."/>
            <person name="Fabio R."/>
            <person name="Monica P."/>
            <person name="Olivier J."/>
            <person name="Enrico T."/>
            <person name="Nicola S."/>
        </authorList>
    </citation>
    <scope>NUCLEOTIDE SEQUENCE [LARGE SCALE GENOMIC DNA]</scope>
    <source>
        <strain evidence="1 2">DSM 44179</strain>
    </source>
</reference>
<gene>
    <name evidence="1" type="ORF">AWC04_13985</name>
</gene>
<dbReference type="EMBL" id="LQOJ01000047">
    <property type="protein sequence ID" value="ORV01096.1"/>
    <property type="molecule type" value="Genomic_DNA"/>
</dbReference>
<dbReference type="AlphaFoldDB" id="A0A1X1R7Y3"/>
<evidence type="ECO:0000313" key="2">
    <source>
        <dbReference type="Proteomes" id="UP000193484"/>
    </source>
</evidence>
<proteinExistence type="predicted"/>
<sequence length="71" mass="8236">MLRALLHFPAELSGGLRQYIDSRLARIKAEHRPNQLFEPLRCDGRSRRPSKQPEARNVCAQCHQEHAGECW</sequence>
<accession>A0A1X1R7Y3</accession>